<dbReference type="Proteomes" id="UP000242188">
    <property type="component" value="Unassembled WGS sequence"/>
</dbReference>
<evidence type="ECO:0000313" key="2">
    <source>
        <dbReference type="Proteomes" id="UP000242188"/>
    </source>
</evidence>
<accession>A0A210PYG6</accession>
<organism evidence="1 2">
    <name type="scientific">Mizuhopecten yessoensis</name>
    <name type="common">Japanese scallop</name>
    <name type="synonym">Patinopecten yessoensis</name>
    <dbReference type="NCBI Taxonomy" id="6573"/>
    <lineage>
        <taxon>Eukaryota</taxon>
        <taxon>Metazoa</taxon>
        <taxon>Spiralia</taxon>
        <taxon>Lophotrochozoa</taxon>
        <taxon>Mollusca</taxon>
        <taxon>Bivalvia</taxon>
        <taxon>Autobranchia</taxon>
        <taxon>Pteriomorphia</taxon>
        <taxon>Pectinida</taxon>
        <taxon>Pectinoidea</taxon>
        <taxon>Pectinidae</taxon>
        <taxon>Mizuhopecten</taxon>
    </lineage>
</organism>
<keyword evidence="2" id="KW-1185">Reference proteome</keyword>
<sequence>MEKTKKDRNSMADHDDTQSLYMGSDFLEDDNVGMRLTEGHTFGTTVNSSDVLSTLSLRQLSIQDDLSSSCQYDDVTESDFYETLQDSSRKNALLMKTYSHVPVQLSFHGEFSAALTTDDERCWLFGAADLTDGRIVLLDYNNTKLKVFDQSLKPVVDITLSGSCGGLCAVDTDRVAVTCNTGIQFYSIRQTSIRVDQYLELGQESDGITYDTAMFAVSCSILKMAASIKLLDRQGHIKADIKETNVRNGVIFSSNLLIHYIKKCVYVSDWGERKGVVSLSFTGTVLWTCPVGGLPRGLSLINSGILVVSNPSRRGIHQVKTEDGRPVQTIDTDDLGVIHASLVLYRKASKNILVTQLGSDICKILE</sequence>
<dbReference type="InterPro" id="IPR011042">
    <property type="entry name" value="6-blade_b-propeller_TolB-like"/>
</dbReference>
<reference evidence="1 2" key="1">
    <citation type="journal article" date="2017" name="Nat. Ecol. Evol.">
        <title>Scallop genome provides insights into evolution of bilaterian karyotype and development.</title>
        <authorList>
            <person name="Wang S."/>
            <person name="Zhang J."/>
            <person name="Jiao W."/>
            <person name="Li J."/>
            <person name="Xun X."/>
            <person name="Sun Y."/>
            <person name="Guo X."/>
            <person name="Huan P."/>
            <person name="Dong B."/>
            <person name="Zhang L."/>
            <person name="Hu X."/>
            <person name="Sun X."/>
            <person name="Wang J."/>
            <person name="Zhao C."/>
            <person name="Wang Y."/>
            <person name="Wang D."/>
            <person name="Huang X."/>
            <person name="Wang R."/>
            <person name="Lv J."/>
            <person name="Li Y."/>
            <person name="Zhang Z."/>
            <person name="Liu B."/>
            <person name="Lu W."/>
            <person name="Hui Y."/>
            <person name="Liang J."/>
            <person name="Zhou Z."/>
            <person name="Hou R."/>
            <person name="Li X."/>
            <person name="Liu Y."/>
            <person name="Li H."/>
            <person name="Ning X."/>
            <person name="Lin Y."/>
            <person name="Zhao L."/>
            <person name="Xing Q."/>
            <person name="Dou J."/>
            <person name="Li Y."/>
            <person name="Mao J."/>
            <person name="Guo H."/>
            <person name="Dou H."/>
            <person name="Li T."/>
            <person name="Mu C."/>
            <person name="Jiang W."/>
            <person name="Fu Q."/>
            <person name="Fu X."/>
            <person name="Miao Y."/>
            <person name="Liu J."/>
            <person name="Yu Q."/>
            <person name="Li R."/>
            <person name="Liao H."/>
            <person name="Li X."/>
            <person name="Kong Y."/>
            <person name="Jiang Z."/>
            <person name="Chourrout D."/>
            <person name="Li R."/>
            <person name="Bao Z."/>
        </authorList>
    </citation>
    <scope>NUCLEOTIDE SEQUENCE [LARGE SCALE GENOMIC DNA]</scope>
    <source>
        <strain evidence="1 2">PY_sf001</strain>
    </source>
</reference>
<dbReference type="OrthoDB" id="6127536at2759"/>
<evidence type="ECO:0000313" key="1">
    <source>
        <dbReference type="EMBL" id="OWF41521.1"/>
    </source>
</evidence>
<proteinExistence type="predicted"/>
<dbReference type="SUPFAM" id="SSF63825">
    <property type="entry name" value="YWTD domain"/>
    <property type="match status" value="1"/>
</dbReference>
<comment type="caution">
    <text evidence="1">The sequence shown here is derived from an EMBL/GenBank/DDBJ whole genome shotgun (WGS) entry which is preliminary data.</text>
</comment>
<dbReference type="AlphaFoldDB" id="A0A210PYG6"/>
<name>A0A210PYG6_MIZYE</name>
<gene>
    <name evidence="1" type="ORF">KP79_PYT22536</name>
</gene>
<dbReference type="Gene3D" id="2.120.10.30">
    <property type="entry name" value="TolB, C-terminal domain"/>
    <property type="match status" value="1"/>
</dbReference>
<dbReference type="EMBL" id="NEDP02005385">
    <property type="protein sequence ID" value="OWF41521.1"/>
    <property type="molecule type" value="Genomic_DNA"/>
</dbReference>
<protein>
    <submittedName>
        <fullName evidence="1">Uncharacterized protein</fullName>
    </submittedName>
</protein>